<dbReference type="GO" id="GO:0008270">
    <property type="term" value="F:zinc ion binding"/>
    <property type="evidence" value="ECO:0007669"/>
    <property type="project" value="UniProtKB-UniRule"/>
</dbReference>
<sequence length="463" mass="51441">KFDDEKYKTITSTEQIKTEKLIETCYDRFEQLACLDPTLPNLLRAEHVVHLEKSLQHLSSAYQCLDSSRPWLIYWILNASNLLNIKYSDGLLNNVVDFLIKCRSVEGGFGGGPGQYPHLATTYAAVNALCLIGTEKALNAINRRSLKKFLRNVRQPDGAYRMHIDGELDVRGAYCAISSAKLCNFSPEDEYELFKDTAKWICSCQTYEGGFGGNVDLEAHGGYSFCAIAALAILGGEEMCNLNALLRWAVNRQMRYEGGFQGRTNKLVDGCYSFWVGAIIPITQALIAKTNPTNTLIMDNSLFHRHALQEYVLICCQRPTGGLIDKPGKPTDLYHTCYTLSGISISQHCEMNKPSLVIGNPDNELLPTHPIHNVSPKCVIDAYKYFLKQDRRSTSDENTTNGGGAAADDDEKSKTDDSKIDIVEITNETSDNVNGQSTSSSNSTSNLSSNRTSEERSRSNDDF</sequence>
<dbReference type="EMBL" id="GANO01003009">
    <property type="protein sequence ID" value="JAB56862.1"/>
    <property type="molecule type" value="mRNA"/>
</dbReference>
<keyword evidence="8" id="KW-0677">Repeat</keyword>
<evidence type="ECO:0000313" key="17">
    <source>
        <dbReference type="EMBL" id="JAB56862.1"/>
    </source>
</evidence>
<dbReference type="CDD" id="cd02893">
    <property type="entry name" value="FTase"/>
    <property type="match status" value="1"/>
</dbReference>
<evidence type="ECO:0000256" key="3">
    <source>
        <dbReference type="ARBA" id="ARBA00015798"/>
    </source>
</evidence>
<comment type="subunit">
    <text evidence="14">Heterodimer of an alpha and a beta subunit.</text>
</comment>
<dbReference type="PANTHER" id="PTHR11774">
    <property type="entry name" value="GERANYLGERANYL TRANSFERASE TYPE BETA SUBUNIT"/>
    <property type="match status" value="1"/>
</dbReference>
<feature type="compositionally biased region" description="Low complexity" evidence="15">
    <location>
        <begin position="437"/>
        <end position="451"/>
    </location>
</feature>
<keyword evidence="6 14" id="KW-0808">Transferase</keyword>
<dbReference type="GO" id="GO:0005965">
    <property type="term" value="C:protein farnesyltransferase complex"/>
    <property type="evidence" value="ECO:0007669"/>
    <property type="project" value="UniProtKB-UniRule"/>
</dbReference>
<keyword evidence="9 14" id="KW-0862">Zinc</keyword>
<keyword evidence="5 14" id="KW-0637">Prenyltransferase</keyword>
<feature type="compositionally biased region" description="Basic and acidic residues" evidence="15">
    <location>
        <begin position="411"/>
        <end position="422"/>
    </location>
</feature>
<keyword evidence="10" id="KW-0443">Lipid metabolism</keyword>
<dbReference type="PANTHER" id="PTHR11774:SF6">
    <property type="entry name" value="PROTEIN FARNESYLTRANSFERASE SUBUNIT BETA"/>
    <property type="match status" value="1"/>
</dbReference>
<feature type="non-terminal residue" evidence="17">
    <location>
        <position position="1"/>
    </location>
</feature>
<accession>U5EHI4</accession>
<organism evidence="17">
    <name type="scientific">Corethrella appendiculata</name>
    <dbReference type="NCBI Taxonomy" id="1370023"/>
    <lineage>
        <taxon>Eukaryota</taxon>
        <taxon>Metazoa</taxon>
        <taxon>Ecdysozoa</taxon>
        <taxon>Arthropoda</taxon>
        <taxon>Hexapoda</taxon>
        <taxon>Insecta</taxon>
        <taxon>Pterygota</taxon>
        <taxon>Neoptera</taxon>
        <taxon>Endopterygota</taxon>
        <taxon>Diptera</taxon>
        <taxon>Nematocera</taxon>
        <taxon>Culicoidea</taxon>
        <taxon>Chaoboridae</taxon>
        <taxon>Corethrella</taxon>
    </lineage>
</organism>
<evidence type="ECO:0000259" key="16">
    <source>
        <dbReference type="Pfam" id="PF00432"/>
    </source>
</evidence>
<dbReference type="Pfam" id="PF00432">
    <property type="entry name" value="Prenyltrans"/>
    <property type="match status" value="1"/>
</dbReference>
<name>U5EHI4_9DIPT</name>
<dbReference type="SUPFAM" id="SSF48239">
    <property type="entry name" value="Terpenoid cyclases/Protein prenyltransferases"/>
    <property type="match status" value="1"/>
</dbReference>
<evidence type="ECO:0000256" key="14">
    <source>
        <dbReference type="RuleBase" id="RU365056"/>
    </source>
</evidence>
<evidence type="ECO:0000256" key="1">
    <source>
        <dbReference type="ARBA" id="ARBA00010497"/>
    </source>
</evidence>
<dbReference type="AlphaFoldDB" id="U5EHI4"/>
<evidence type="ECO:0000256" key="5">
    <source>
        <dbReference type="ARBA" id="ARBA00022602"/>
    </source>
</evidence>
<dbReference type="InterPro" id="IPR045089">
    <property type="entry name" value="PGGT1B-like"/>
</dbReference>
<evidence type="ECO:0000256" key="7">
    <source>
        <dbReference type="ARBA" id="ARBA00022723"/>
    </source>
</evidence>
<dbReference type="GO" id="GO:0004660">
    <property type="term" value="F:protein farnesyltransferase activity"/>
    <property type="evidence" value="ECO:0007669"/>
    <property type="project" value="UniProtKB-UniRule"/>
</dbReference>
<dbReference type="InterPro" id="IPR001330">
    <property type="entry name" value="Prenyltrans"/>
</dbReference>
<reference evidence="17" key="1">
    <citation type="journal article" date="2014" name="Insect Biochem. Mol. Biol.">
        <title>An insight into the sialome of the frog biting fly, Corethrella appendiculata.</title>
        <authorList>
            <person name="Ribeiro J.M.C."/>
            <person name="Chagas A.C."/>
            <person name="Pham V.M."/>
            <person name="Lounibos L.P."/>
            <person name="Calvo E."/>
        </authorList>
    </citation>
    <scope>NUCLEOTIDE SEQUENCE</scope>
    <source>
        <tissue evidence="17">Salivary glands</tissue>
    </source>
</reference>
<evidence type="ECO:0000256" key="2">
    <source>
        <dbReference type="ARBA" id="ARBA00012702"/>
    </source>
</evidence>
<dbReference type="Gene3D" id="1.50.10.20">
    <property type="match status" value="1"/>
</dbReference>
<evidence type="ECO:0000256" key="15">
    <source>
        <dbReference type="SAM" id="MobiDB-lite"/>
    </source>
</evidence>
<evidence type="ECO:0000256" key="6">
    <source>
        <dbReference type="ARBA" id="ARBA00022679"/>
    </source>
</evidence>
<comment type="similarity">
    <text evidence="1 14">Belongs to the protein prenyltransferase subunit beta family.</text>
</comment>
<keyword evidence="7 14" id="KW-0479">Metal-binding</keyword>
<dbReference type="GO" id="GO:0097354">
    <property type="term" value="P:prenylation"/>
    <property type="evidence" value="ECO:0007669"/>
    <property type="project" value="UniProtKB-UniRule"/>
</dbReference>
<comment type="subunit">
    <text evidence="13">Heterodimer of FNTA and FNTB.</text>
</comment>
<protein>
    <recommendedName>
        <fullName evidence="3 14">Protein farnesyltransferase subunit beta</fullName>
        <shortName evidence="14">FTase-beta</shortName>
        <ecNumber evidence="2 14">2.5.1.58</ecNumber>
    </recommendedName>
</protein>
<comment type="function">
    <text evidence="12">Essential subunit of the farnesyltransferase complex. Catalyzes the transfer of a farnesyl moiety from farnesyl diphosphate to a cysteine at the fourth position from the C-terminus of several proteins having the C-terminal sequence Cys-aliphatic-aliphatic-X.</text>
</comment>
<evidence type="ECO:0000256" key="9">
    <source>
        <dbReference type="ARBA" id="ARBA00022833"/>
    </source>
</evidence>
<keyword evidence="4" id="KW-0597">Phosphoprotein</keyword>
<dbReference type="InterPro" id="IPR008930">
    <property type="entry name" value="Terpenoid_cyclase/PrenylTrfase"/>
</dbReference>
<feature type="region of interest" description="Disordered" evidence="15">
    <location>
        <begin position="392"/>
        <end position="463"/>
    </location>
</feature>
<feature type="compositionally biased region" description="Polar residues" evidence="15">
    <location>
        <begin position="426"/>
        <end position="436"/>
    </location>
</feature>
<dbReference type="EC" id="2.5.1.58" evidence="2 14"/>
<comment type="function">
    <text evidence="14">Catalyzes the transfer of a farnesyl moiety from farnesyl diphosphate to a cysteine at the fourth position from the C-terminus of several proteins. The beta subunit is responsible for peptide-binding.</text>
</comment>
<dbReference type="GO" id="GO:0006629">
    <property type="term" value="P:lipid metabolic process"/>
    <property type="evidence" value="ECO:0007669"/>
    <property type="project" value="UniProtKB-KW"/>
</dbReference>
<feature type="domain" description="Prenyltransferase alpha-alpha toroid" evidence="16">
    <location>
        <begin position="42"/>
        <end position="374"/>
    </location>
</feature>
<evidence type="ECO:0000256" key="8">
    <source>
        <dbReference type="ARBA" id="ARBA00022737"/>
    </source>
</evidence>
<dbReference type="FunFam" id="1.50.10.20:FF:000007">
    <property type="entry name" value="Protein farnesyltransferase subunit beta"/>
    <property type="match status" value="1"/>
</dbReference>
<dbReference type="InterPro" id="IPR026872">
    <property type="entry name" value="FTB"/>
</dbReference>
<evidence type="ECO:0000256" key="13">
    <source>
        <dbReference type="ARBA" id="ARBA00064192"/>
    </source>
</evidence>
<evidence type="ECO:0000256" key="10">
    <source>
        <dbReference type="ARBA" id="ARBA00023098"/>
    </source>
</evidence>
<feature type="compositionally biased region" description="Basic and acidic residues" evidence="15">
    <location>
        <begin position="452"/>
        <end position="463"/>
    </location>
</feature>
<comment type="cofactor">
    <cofactor evidence="14">
        <name>Zn(2+)</name>
        <dbReference type="ChEBI" id="CHEBI:29105"/>
    </cofactor>
    <text evidence="14">Binds 1 zinc ion per subunit.</text>
</comment>
<proteinExistence type="evidence at transcript level"/>
<evidence type="ECO:0000256" key="12">
    <source>
        <dbReference type="ARBA" id="ARBA00055850"/>
    </source>
</evidence>
<evidence type="ECO:0000256" key="11">
    <source>
        <dbReference type="ARBA" id="ARBA00050225"/>
    </source>
</evidence>
<comment type="catalytic activity">
    <reaction evidence="11">
        <text>L-cysteinyl-[protein] + (2E,6E)-farnesyl diphosphate = S-(2E,6E)-farnesyl-L-cysteinyl-[protein] + diphosphate</text>
        <dbReference type="Rhea" id="RHEA:13345"/>
        <dbReference type="Rhea" id="RHEA-COMP:10131"/>
        <dbReference type="Rhea" id="RHEA-COMP:11535"/>
        <dbReference type="ChEBI" id="CHEBI:29950"/>
        <dbReference type="ChEBI" id="CHEBI:33019"/>
        <dbReference type="ChEBI" id="CHEBI:86019"/>
        <dbReference type="ChEBI" id="CHEBI:175763"/>
        <dbReference type="EC" id="2.5.1.58"/>
    </reaction>
</comment>
<evidence type="ECO:0000256" key="4">
    <source>
        <dbReference type="ARBA" id="ARBA00022553"/>
    </source>
</evidence>